<evidence type="ECO:0000313" key="2">
    <source>
        <dbReference type="EMBL" id="MDQ0361741.1"/>
    </source>
</evidence>
<feature type="chain" id="PRO_5047139240" evidence="1">
    <location>
        <begin position="26"/>
        <end position="42"/>
    </location>
</feature>
<dbReference type="RefSeq" id="WP_307408734.1">
    <property type="nucleotide sequence ID" value="NZ_JAUSUR010000004.1"/>
</dbReference>
<reference evidence="2 3" key="1">
    <citation type="submission" date="2023-07" db="EMBL/GenBank/DDBJ databases">
        <title>Genomic Encyclopedia of Type Strains, Phase IV (KMG-IV): sequencing the most valuable type-strain genomes for metagenomic binning, comparative biology and taxonomic classification.</title>
        <authorList>
            <person name="Goeker M."/>
        </authorList>
    </citation>
    <scope>NUCLEOTIDE SEQUENCE [LARGE SCALE GENOMIC DNA]</scope>
    <source>
        <strain evidence="2 3">DSM 16784</strain>
    </source>
</reference>
<sequence>MRKNFFKSFLIAFVSVMVFVQPIMAMSTTNTDSEDGCSTRNK</sequence>
<keyword evidence="1" id="KW-0732">Signal</keyword>
<evidence type="ECO:0000256" key="1">
    <source>
        <dbReference type="SAM" id="SignalP"/>
    </source>
</evidence>
<dbReference type="EMBL" id="JAUSUR010000004">
    <property type="protein sequence ID" value="MDQ0361741.1"/>
    <property type="molecule type" value="Genomic_DNA"/>
</dbReference>
<accession>A0ABU0E4A5</accession>
<name>A0ABU0E4A5_9FIRM</name>
<dbReference type="Proteomes" id="UP001230220">
    <property type="component" value="Unassembled WGS sequence"/>
</dbReference>
<keyword evidence="3" id="KW-1185">Reference proteome</keyword>
<evidence type="ECO:0000313" key="3">
    <source>
        <dbReference type="Proteomes" id="UP001230220"/>
    </source>
</evidence>
<organism evidence="2 3">
    <name type="scientific">Breznakia pachnodae</name>
    <dbReference type="NCBI Taxonomy" id="265178"/>
    <lineage>
        <taxon>Bacteria</taxon>
        <taxon>Bacillati</taxon>
        <taxon>Bacillota</taxon>
        <taxon>Erysipelotrichia</taxon>
        <taxon>Erysipelotrichales</taxon>
        <taxon>Erysipelotrichaceae</taxon>
        <taxon>Breznakia</taxon>
    </lineage>
</organism>
<gene>
    <name evidence="2" type="ORF">J2S15_002491</name>
</gene>
<protein>
    <submittedName>
        <fullName evidence="2">Uncharacterized protein</fullName>
    </submittedName>
</protein>
<feature type="signal peptide" evidence="1">
    <location>
        <begin position="1"/>
        <end position="25"/>
    </location>
</feature>
<comment type="caution">
    <text evidence="2">The sequence shown here is derived from an EMBL/GenBank/DDBJ whole genome shotgun (WGS) entry which is preliminary data.</text>
</comment>
<proteinExistence type="predicted"/>